<sequence length="247" mass="27987">MIMKILKQFSNESINLPTLIKDNGEINFDAEQAAIGLGISFVAKSGNVVVRWERVNKYLKLSTSGQQLKRGDFITEPQFYKLAIKANNQTAEKFQEWVTEEVLPAIRKTGSYSEHAKLPQTPMEALQLMFEAQKDSNEKVEKVEKRVDDLEENQVIPQGDYSYIGRRIGQRVTEVGRGFGKLTSQQRGELFKDINSGVKKIAGVGSRSQLRTKHYQMVVDFINDWEPATATKTVVRQMSLDIDDEPA</sequence>
<feature type="domain" description="Bro-N" evidence="1">
    <location>
        <begin position="3"/>
        <end position="110"/>
    </location>
</feature>
<dbReference type="AlphaFoldDB" id="A0A0R1Q259"/>
<dbReference type="Pfam" id="PF02498">
    <property type="entry name" value="Bro-N"/>
    <property type="match status" value="1"/>
</dbReference>
<dbReference type="STRING" id="1423812.FD20_GL000836"/>
<protein>
    <submittedName>
        <fullName evidence="2">BRO domain-containing protein</fullName>
    </submittedName>
</protein>
<dbReference type="EMBL" id="AZEG01000002">
    <property type="protein sequence ID" value="KRL38768.1"/>
    <property type="molecule type" value="Genomic_DNA"/>
</dbReference>
<dbReference type="PROSITE" id="PS51750">
    <property type="entry name" value="BRO_N"/>
    <property type="match status" value="1"/>
</dbReference>
<accession>A0A0R1Q259</accession>
<dbReference type="SMART" id="SM01040">
    <property type="entry name" value="Bro-N"/>
    <property type="match status" value="1"/>
</dbReference>
<dbReference type="Proteomes" id="UP000051155">
    <property type="component" value="Unassembled WGS sequence"/>
</dbReference>
<dbReference type="PATRIC" id="fig|1423812.3.peg.901"/>
<comment type="caution">
    <text evidence="2">The sequence shown here is derived from an EMBL/GenBank/DDBJ whole genome shotgun (WGS) entry which is preliminary data.</text>
</comment>
<organism evidence="2 3">
    <name type="scientific">Liquorilactobacillus uvarum DSM 19971</name>
    <dbReference type="NCBI Taxonomy" id="1423812"/>
    <lineage>
        <taxon>Bacteria</taxon>
        <taxon>Bacillati</taxon>
        <taxon>Bacillota</taxon>
        <taxon>Bacilli</taxon>
        <taxon>Lactobacillales</taxon>
        <taxon>Lactobacillaceae</taxon>
        <taxon>Liquorilactobacillus</taxon>
    </lineage>
</organism>
<evidence type="ECO:0000313" key="2">
    <source>
        <dbReference type="EMBL" id="KRL38768.1"/>
    </source>
</evidence>
<keyword evidence="3" id="KW-1185">Reference proteome</keyword>
<name>A0A0R1Q259_9LACO</name>
<gene>
    <name evidence="2" type="ORF">FD20_GL000836</name>
</gene>
<evidence type="ECO:0000259" key="1">
    <source>
        <dbReference type="PROSITE" id="PS51750"/>
    </source>
</evidence>
<proteinExistence type="predicted"/>
<evidence type="ECO:0000313" key="3">
    <source>
        <dbReference type="Proteomes" id="UP000051155"/>
    </source>
</evidence>
<dbReference type="InterPro" id="IPR018878">
    <property type="entry name" value="ORF6C_dom"/>
</dbReference>
<dbReference type="Pfam" id="PF10552">
    <property type="entry name" value="ORF6C"/>
    <property type="match status" value="1"/>
</dbReference>
<reference evidence="2 3" key="1">
    <citation type="journal article" date="2015" name="Genome Announc.">
        <title>Expanding the biotechnology potential of lactobacilli through comparative genomics of 213 strains and associated genera.</title>
        <authorList>
            <person name="Sun Z."/>
            <person name="Harris H.M."/>
            <person name="McCann A."/>
            <person name="Guo C."/>
            <person name="Argimon S."/>
            <person name="Zhang W."/>
            <person name="Yang X."/>
            <person name="Jeffery I.B."/>
            <person name="Cooney J.C."/>
            <person name="Kagawa T.F."/>
            <person name="Liu W."/>
            <person name="Song Y."/>
            <person name="Salvetti E."/>
            <person name="Wrobel A."/>
            <person name="Rasinkangas P."/>
            <person name="Parkhill J."/>
            <person name="Rea M.C."/>
            <person name="O'Sullivan O."/>
            <person name="Ritari J."/>
            <person name="Douillard F.P."/>
            <person name="Paul Ross R."/>
            <person name="Yang R."/>
            <person name="Briner A.E."/>
            <person name="Felis G.E."/>
            <person name="de Vos W.M."/>
            <person name="Barrangou R."/>
            <person name="Klaenhammer T.R."/>
            <person name="Caufield P.W."/>
            <person name="Cui Y."/>
            <person name="Zhang H."/>
            <person name="O'Toole P.W."/>
        </authorList>
    </citation>
    <scope>NUCLEOTIDE SEQUENCE [LARGE SCALE GENOMIC DNA]</scope>
    <source>
        <strain evidence="2 3">DSM 19971</strain>
    </source>
</reference>
<dbReference type="InterPro" id="IPR003497">
    <property type="entry name" value="BRO_N_domain"/>
</dbReference>